<dbReference type="PATRIC" id="fig|61647.15.peg.3256"/>
<evidence type="ECO:0000313" key="3">
    <source>
        <dbReference type="Proteomes" id="UP000036196"/>
    </source>
</evidence>
<dbReference type="AlphaFoldDB" id="A0A0J5LTQ7"/>
<dbReference type="eggNOG" id="COG4917">
    <property type="taxonomic scope" value="Bacteria"/>
</dbReference>
<dbReference type="EMBL" id="LDZF01000030">
    <property type="protein sequence ID" value="KMK11367.1"/>
    <property type="molecule type" value="Genomic_DNA"/>
</dbReference>
<dbReference type="Gene3D" id="3.40.50.300">
    <property type="entry name" value="P-loop containing nucleotide triphosphate hydrolases"/>
    <property type="match status" value="1"/>
</dbReference>
<gene>
    <name evidence="2" type="ORF">ABW06_21780</name>
</gene>
<evidence type="ECO:0000313" key="2">
    <source>
        <dbReference type="EMBL" id="KMK11367.1"/>
    </source>
</evidence>
<reference evidence="2 3" key="1">
    <citation type="submission" date="2015-05" db="EMBL/GenBank/DDBJ databases">
        <title>Genome sequences of Pluralibacter gergoviae.</title>
        <authorList>
            <person name="Greninger A.L."/>
            <person name="Miller S."/>
        </authorList>
    </citation>
    <scope>NUCLEOTIDE SEQUENCE [LARGE SCALE GENOMIC DNA]</scope>
    <source>
        <strain evidence="2 3">JS81F13</strain>
    </source>
</reference>
<dbReference type="InterPro" id="IPR027417">
    <property type="entry name" value="P-loop_NTPase"/>
</dbReference>
<dbReference type="PANTHER" id="PTHR40453">
    <property type="entry name" value="PROTEIN YOEF"/>
    <property type="match status" value="1"/>
</dbReference>
<protein>
    <submittedName>
        <fullName evidence="2">Ethanolamine utilization protein EutP</fullName>
    </submittedName>
</protein>
<dbReference type="PANTHER" id="PTHR40453:SF2">
    <property type="entry name" value="ACETATE KINASE EUTP-RELATED"/>
    <property type="match status" value="1"/>
</dbReference>
<comment type="caution">
    <text evidence="2">The sequence shown here is derived from an EMBL/GenBank/DDBJ whole genome shotgun (WGS) entry which is preliminary data.</text>
</comment>
<accession>A0A0J5LTQ7</accession>
<proteinExistence type="inferred from homology"/>
<dbReference type="RefSeq" id="WP_048280558.1">
    <property type="nucleotide sequence ID" value="NZ_LDZF01000030.1"/>
</dbReference>
<sequence length="148" mass="16138">MKRIVFAGDVGAGKTTLFNALYGNFAPARKTQAVEFNEAGCVDTPGEYFSHPRLYHALISTLADCAALIYVHAANNRECRIPAGLLTIYPHLRRIAVISKADAADADIPAARELLSSHHFAEPIFVINSLNADDVRPLKQYLASLDSQ</sequence>
<keyword evidence="3" id="KW-1185">Reference proteome</keyword>
<dbReference type="Proteomes" id="UP000036196">
    <property type="component" value="Unassembled WGS sequence"/>
</dbReference>
<dbReference type="STRING" id="61647.LG71_11855"/>
<dbReference type="Pfam" id="PF10662">
    <property type="entry name" value="PduV-EutP"/>
    <property type="match status" value="1"/>
</dbReference>
<dbReference type="NCBIfam" id="TIGR02528">
    <property type="entry name" value="EutP"/>
    <property type="match status" value="1"/>
</dbReference>
<dbReference type="PIRSF" id="PIRSF036409">
    <property type="entry name" value="EutP_PduV"/>
    <property type="match status" value="1"/>
</dbReference>
<evidence type="ECO:0000256" key="1">
    <source>
        <dbReference type="PIRNR" id="PIRNR036409"/>
    </source>
</evidence>
<dbReference type="GO" id="GO:0005524">
    <property type="term" value="F:ATP binding"/>
    <property type="evidence" value="ECO:0007669"/>
    <property type="project" value="UniProtKB-UniRule"/>
</dbReference>
<dbReference type="CDD" id="cd00882">
    <property type="entry name" value="Ras_like_GTPase"/>
    <property type="match status" value="1"/>
</dbReference>
<dbReference type="SUPFAM" id="SSF52540">
    <property type="entry name" value="P-loop containing nucleoside triphosphate hydrolases"/>
    <property type="match status" value="1"/>
</dbReference>
<comment type="similarity">
    <text evidence="1">Belongs to the EutP/PduV family.</text>
</comment>
<dbReference type="InterPro" id="IPR012381">
    <property type="entry name" value="EutP_PduV"/>
</dbReference>
<keyword evidence="1" id="KW-0547">Nucleotide-binding</keyword>
<dbReference type="GO" id="GO:0006576">
    <property type="term" value="P:biogenic amine metabolic process"/>
    <property type="evidence" value="ECO:0007669"/>
    <property type="project" value="InterPro"/>
</dbReference>
<name>A0A0J5LTQ7_PLUGE</name>
<organism evidence="2 3">
    <name type="scientific">Pluralibacter gergoviae</name>
    <name type="common">Enterobacter gergoviae</name>
    <dbReference type="NCBI Taxonomy" id="61647"/>
    <lineage>
        <taxon>Bacteria</taxon>
        <taxon>Pseudomonadati</taxon>
        <taxon>Pseudomonadota</taxon>
        <taxon>Gammaproteobacteria</taxon>
        <taxon>Enterobacterales</taxon>
        <taxon>Enterobacteriaceae</taxon>
        <taxon>Pluralibacter</taxon>
    </lineage>
</organism>